<dbReference type="SUPFAM" id="SSF54637">
    <property type="entry name" value="Thioesterase/thiol ester dehydrase-isomerase"/>
    <property type="match status" value="1"/>
</dbReference>
<dbReference type="AlphaFoldDB" id="A0A1I6FMX0"/>
<reference evidence="2 3" key="1">
    <citation type="submission" date="2016-10" db="EMBL/GenBank/DDBJ databases">
        <authorList>
            <person name="de Groot N.N."/>
        </authorList>
    </citation>
    <scope>NUCLEOTIDE SEQUENCE [LARGE SCALE GENOMIC DNA]</scope>
    <source>
        <strain evidence="2 3">DSM 21019</strain>
    </source>
</reference>
<protein>
    <recommendedName>
        <fullName evidence="4">Acyl-coenzyme A thioesterase PaaI, contains HGG motif</fullName>
    </recommendedName>
</protein>
<evidence type="ECO:0000313" key="2">
    <source>
        <dbReference type="EMBL" id="SFR31289.1"/>
    </source>
</evidence>
<keyword evidence="1" id="KW-0472">Membrane</keyword>
<proteinExistence type="predicted"/>
<name>A0A1I6FMX0_9FLAO</name>
<dbReference type="OrthoDB" id="9153186at2"/>
<dbReference type="InterPro" id="IPR029069">
    <property type="entry name" value="HotDog_dom_sf"/>
</dbReference>
<sequence>MAKLERSYNTFMMLKLPSAWICGVRLKSMDGTTSVTSVKHRWMNQNPFKSMFWAVQGMAAEFATGALVIYHIRKSGKRISMLVLNNKANFSKKATGRINFICPDGDKLQQAISRTIETGEGQTVWMQAIGKDQAGDVVSTFDFEWTLKVKQN</sequence>
<evidence type="ECO:0000313" key="3">
    <source>
        <dbReference type="Proteomes" id="UP000199534"/>
    </source>
</evidence>
<dbReference type="RefSeq" id="WP_092979852.1">
    <property type="nucleotide sequence ID" value="NZ_FOYQ01000001.1"/>
</dbReference>
<accession>A0A1I6FMX0</accession>
<dbReference type="InterPro" id="IPR027961">
    <property type="entry name" value="DUF4442"/>
</dbReference>
<dbReference type="STRING" id="400055.SAMN04490243_0116"/>
<gene>
    <name evidence="2" type="ORF">SAMN04490243_0116</name>
</gene>
<dbReference type="Gene3D" id="3.10.129.10">
    <property type="entry name" value="Hotdog Thioesterase"/>
    <property type="match status" value="1"/>
</dbReference>
<dbReference type="EMBL" id="FOYQ01000001">
    <property type="protein sequence ID" value="SFR31289.1"/>
    <property type="molecule type" value="Genomic_DNA"/>
</dbReference>
<dbReference type="Pfam" id="PF14539">
    <property type="entry name" value="DUF4442"/>
    <property type="match status" value="1"/>
</dbReference>
<dbReference type="Proteomes" id="UP000199534">
    <property type="component" value="Unassembled WGS sequence"/>
</dbReference>
<organism evidence="2 3">
    <name type="scientific">Robiginitalea myxolifaciens</name>
    <dbReference type="NCBI Taxonomy" id="400055"/>
    <lineage>
        <taxon>Bacteria</taxon>
        <taxon>Pseudomonadati</taxon>
        <taxon>Bacteroidota</taxon>
        <taxon>Flavobacteriia</taxon>
        <taxon>Flavobacteriales</taxon>
        <taxon>Flavobacteriaceae</taxon>
        <taxon>Robiginitalea</taxon>
    </lineage>
</organism>
<keyword evidence="1" id="KW-1133">Transmembrane helix</keyword>
<feature type="transmembrane region" description="Helical" evidence="1">
    <location>
        <begin position="51"/>
        <end position="72"/>
    </location>
</feature>
<evidence type="ECO:0008006" key="4">
    <source>
        <dbReference type="Google" id="ProtNLM"/>
    </source>
</evidence>
<keyword evidence="1" id="KW-0812">Transmembrane</keyword>
<keyword evidence="3" id="KW-1185">Reference proteome</keyword>
<evidence type="ECO:0000256" key="1">
    <source>
        <dbReference type="SAM" id="Phobius"/>
    </source>
</evidence>